<evidence type="ECO:0000313" key="2">
    <source>
        <dbReference type="Proteomes" id="UP001219934"/>
    </source>
</evidence>
<proteinExistence type="predicted"/>
<protein>
    <submittedName>
        <fullName evidence="1">Uncharacterized protein</fullName>
    </submittedName>
</protein>
<dbReference type="GO" id="GO:0003676">
    <property type="term" value="F:nucleic acid binding"/>
    <property type="evidence" value="ECO:0007669"/>
    <property type="project" value="InterPro"/>
</dbReference>
<gene>
    <name evidence="1" type="ORF">JOQ06_025496</name>
</gene>
<sequence length="151" mass="16897">MNAPKSSSAISSSPSITTPTSQIYVNSILSQLTREPNMQLVVYSAIKNLCCVRSPGDFPAAEVEECCPKDSPADEQQVRRRAVDGETFPRYKPKLVFIVVQKRISTALYTFFGEQRGHTPPGTVLDHTLTQKDWFLQSELAIQLSDKLFFL</sequence>
<organism evidence="1 2">
    <name type="scientific">Pogonophryne albipinna</name>
    <dbReference type="NCBI Taxonomy" id="1090488"/>
    <lineage>
        <taxon>Eukaryota</taxon>
        <taxon>Metazoa</taxon>
        <taxon>Chordata</taxon>
        <taxon>Craniata</taxon>
        <taxon>Vertebrata</taxon>
        <taxon>Euteleostomi</taxon>
        <taxon>Actinopterygii</taxon>
        <taxon>Neopterygii</taxon>
        <taxon>Teleostei</taxon>
        <taxon>Neoteleostei</taxon>
        <taxon>Acanthomorphata</taxon>
        <taxon>Eupercaria</taxon>
        <taxon>Perciformes</taxon>
        <taxon>Notothenioidei</taxon>
        <taxon>Pogonophryne</taxon>
    </lineage>
</organism>
<dbReference type="AlphaFoldDB" id="A0AAD6ASK7"/>
<reference evidence="1" key="1">
    <citation type="submission" date="2022-11" db="EMBL/GenBank/DDBJ databases">
        <title>Chromosome-level genome of Pogonophryne albipinna.</title>
        <authorList>
            <person name="Jo E."/>
        </authorList>
    </citation>
    <scope>NUCLEOTIDE SEQUENCE</scope>
    <source>
        <strain evidence="1">SGF0006</strain>
        <tissue evidence="1">Muscle</tissue>
    </source>
</reference>
<keyword evidence="2" id="KW-1185">Reference proteome</keyword>
<accession>A0AAD6ASK7</accession>
<dbReference type="Gene3D" id="3.30.420.10">
    <property type="entry name" value="Ribonuclease H-like superfamily/Ribonuclease H"/>
    <property type="match status" value="1"/>
</dbReference>
<comment type="caution">
    <text evidence="1">The sequence shown here is derived from an EMBL/GenBank/DDBJ whole genome shotgun (WGS) entry which is preliminary data.</text>
</comment>
<dbReference type="InterPro" id="IPR012337">
    <property type="entry name" value="RNaseH-like_sf"/>
</dbReference>
<name>A0AAD6ASK7_9TELE</name>
<dbReference type="SUPFAM" id="SSF53098">
    <property type="entry name" value="Ribonuclease H-like"/>
    <property type="match status" value="1"/>
</dbReference>
<evidence type="ECO:0000313" key="1">
    <source>
        <dbReference type="EMBL" id="KAJ4931198.1"/>
    </source>
</evidence>
<dbReference type="InterPro" id="IPR036397">
    <property type="entry name" value="RNaseH_sf"/>
</dbReference>
<dbReference type="Proteomes" id="UP001219934">
    <property type="component" value="Unassembled WGS sequence"/>
</dbReference>
<dbReference type="EMBL" id="JAPTMU010000015">
    <property type="protein sequence ID" value="KAJ4931198.1"/>
    <property type="molecule type" value="Genomic_DNA"/>
</dbReference>